<accession>A0A9D5Q6L3</accession>
<keyword evidence="1" id="KW-0732">Signal</keyword>
<evidence type="ECO:0000313" key="3">
    <source>
        <dbReference type="Proteomes" id="UP000649604"/>
    </source>
</evidence>
<dbReference type="AlphaFoldDB" id="A0A9D5Q6L3"/>
<organism evidence="2 3">
    <name type="scientific">candidate division KSB3 bacterium</name>
    <dbReference type="NCBI Taxonomy" id="2044937"/>
    <lineage>
        <taxon>Bacteria</taxon>
        <taxon>candidate division KSB3</taxon>
    </lineage>
</organism>
<proteinExistence type="predicted"/>
<dbReference type="Proteomes" id="UP000649604">
    <property type="component" value="Unassembled WGS sequence"/>
</dbReference>
<reference evidence="2" key="1">
    <citation type="submission" date="2019-11" db="EMBL/GenBank/DDBJ databases">
        <title>Microbial mats filling the niche in hypersaline microbial mats.</title>
        <authorList>
            <person name="Wong H.L."/>
            <person name="Macleod F.I."/>
            <person name="White R.A. III"/>
            <person name="Burns B.P."/>
        </authorList>
    </citation>
    <scope>NUCLEOTIDE SEQUENCE</scope>
    <source>
        <strain evidence="2">Rbin_158</strain>
    </source>
</reference>
<name>A0A9D5Q6L3_9BACT</name>
<comment type="caution">
    <text evidence="2">The sequence shown here is derived from an EMBL/GenBank/DDBJ whole genome shotgun (WGS) entry which is preliminary data.</text>
</comment>
<feature type="signal peptide" evidence="1">
    <location>
        <begin position="1"/>
        <end position="19"/>
    </location>
</feature>
<dbReference type="EMBL" id="WJJP01000399">
    <property type="protein sequence ID" value="MBD3325362.1"/>
    <property type="molecule type" value="Genomic_DNA"/>
</dbReference>
<protein>
    <submittedName>
        <fullName evidence="2">Uncharacterized protein</fullName>
    </submittedName>
</protein>
<evidence type="ECO:0000313" key="2">
    <source>
        <dbReference type="EMBL" id="MBD3325362.1"/>
    </source>
</evidence>
<sequence length="193" mass="21906">MKKLSLLIMLVAVALGVKAYLDHTAQQEVEAALNQVNDYVDVHYDQVKMDVLGWNAHLKNVTIAPFGGRAKTQVEDIIIYEVDYTHEIPAYLHLAFKGLRIEVNAENFGAQAADLNRLGYTEIRATMEVDYRYDPQEKSFRLNTFRLGADAIGHVHAACHIGNIDLNVENPFFLLLSYPKMLIHSAELRYEDD</sequence>
<gene>
    <name evidence="2" type="ORF">GF339_12300</name>
</gene>
<evidence type="ECO:0000256" key="1">
    <source>
        <dbReference type="SAM" id="SignalP"/>
    </source>
</evidence>
<feature type="chain" id="PRO_5038548929" evidence="1">
    <location>
        <begin position="20"/>
        <end position="193"/>
    </location>
</feature>